<evidence type="ECO:0000313" key="4">
    <source>
        <dbReference type="Proteomes" id="UP001491088"/>
    </source>
</evidence>
<keyword evidence="3" id="KW-0378">Hydrolase</keyword>
<dbReference type="Gene3D" id="2.70.70.10">
    <property type="entry name" value="Glucose Permease (Domain IIA)"/>
    <property type="match status" value="1"/>
</dbReference>
<dbReference type="InterPro" id="IPR050570">
    <property type="entry name" value="Cell_wall_metabolism_enzyme"/>
</dbReference>
<keyword evidence="1" id="KW-0732">Signal</keyword>
<feature type="chain" id="PRO_5047117884" evidence="1">
    <location>
        <begin position="18"/>
        <end position="566"/>
    </location>
</feature>
<dbReference type="InterPro" id="IPR016047">
    <property type="entry name" value="M23ase_b-sheet_dom"/>
</dbReference>
<name>A0ABZ2TVS7_9FLAO</name>
<feature type="domain" description="M23ase beta-sheet core" evidence="2">
    <location>
        <begin position="48"/>
        <end position="113"/>
    </location>
</feature>
<protein>
    <submittedName>
        <fullName evidence="3">M23 family metallopeptidase</fullName>
        <ecNumber evidence="3">3.4.-.-</ecNumber>
    </submittedName>
</protein>
<feature type="signal peptide" evidence="1">
    <location>
        <begin position="1"/>
        <end position="17"/>
    </location>
</feature>
<reference evidence="3 4" key="1">
    <citation type="submission" date="2024-03" db="EMBL/GenBank/DDBJ databases">
        <authorList>
            <person name="Cao K."/>
        </authorList>
    </citation>
    <scope>NUCLEOTIDE SEQUENCE [LARGE SCALE GENOMIC DNA]</scope>
    <source>
        <strain evidence="3 4">MCCC 1K00696</strain>
    </source>
</reference>
<sequence>MKQKLFILLLLPLFSLAQDKYPKDYFRNPLNIPIVLSGTFGELRSNHFHSGLDIKTQGKEGLKVVAVADGYVSRIKVQQYGYGKAIYVTHPNGYTSVYGHLSKFNPEIEAYVKSIQYKKENYETGNLFPKKNKFVLKKGELLAYSGDTGGSGGPHLHFEIRNTKSENVINPLFFGLQVDDTKSPTIQSLQVYPLNEGSRINQQNNSFKIAVKNIGKGKYTANRIFASGRIGFGINVFDRLNKALNKNGIYSLEMLVNGKRHYYHDVETFSFSESKYLNLLIDYAYYKKYRSRIQKTFKVKNNKLSIYQDLVDKGEINIENGLNYTIKIIARDFKGNTSAVTIPVIGKKINAIFKKQKDTTIYKITADKFHKFTNKNVTVAFPKNSFYDDIYLDFKVENNIAKIHDKTVPLDKSFTLTFDVSKYTKAQKEKLYIANVENQKYPRYTNTRKKDSTFYTTTKTLGKYSLISDNQKPKVNILYFKNNQWISKFNTLKVKISDVGSGIKNWHATIDGKWVLMQFNHKRRILTYNFDDNKLIGSKHNFRIIVSDNVGNTTERSATFFKKQTN</sequence>
<dbReference type="PANTHER" id="PTHR21666">
    <property type="entry name" value="PEPTIDASE-RELATED"/>
    <property type="match status" value="1"/>
</dbReference>
<evidence type="ECO:0000313" key="3">
    <source>
        <dbReference type="EMBL" id="WYW55969.1"/>
    </source>
</evidence>
<dbReference type="PANTHER" id="PTHR21666:SF285">
    <property type="entry name" value="M23 FAMILY METALLOPEPTIDASE"/>
    <property type="match status" value="1"/>
</dbReference>
<dbReference type="RefSeq" id="WP_340933733.1">
    <property type="nucleotide sequence ID" value="NZ_CP150496.1"/>
</dbReference>
<keyword evidence="4" id="KW-1185">Reference proteome</keyword>
<dbReference type="Pfam" id="PF01551">
    <property type="entry name" value="Peptidase_M23"/>
    <property type="match status" value="1"/>
</dbReference>
<dbReference type="GO" id="GO:0016787">
    <property type="term" value="F:hydrolase activity"/>
    <property type="evidence" value="ECO:0007669"/>
    <property type="project" value="UniProtKB-KW"/>
</dbReference>
<accession>A0ABZ2TVS7</accession>
<evidence type="ECO:0000256" key="1">
    <source>
        <dbReference type="SAM" id="SignalP"/>
    </source>
</evidence>
<gene>
    <name evidence="3" type="ORF">WG950_01650</name>
</gene>
<dbReference type="Proteomes" id="UP001491088">
    <property type="component" value="Chromosome"/>
</dbReference>
<evidence type="ECO:0000259" key="2">
    <source>
        <dbReference type="Pfam" id="PF01551"/>
    </source>
</evidence>
<organism evidence="3 4">
    <name type="scientific">Polaribacter marinaquae</name>
    <dbReference type="NCBI Taxonomy" id="1642819"/>
    <lineage>
        <taxon>Bacteria</taxon>
        <taxon>Pseudomonadati</taxon>
        <taxon>Bacteroidota</taxon>
        <taxon>Flavobacteriia</taxon>
        <taxon>Flavobacteriales</taxon>
        <taxon>Flavobacteriaceae</taxon>
    </lineage>
</organism>
<dbReference type="InterPro" id="IPR011055">
    <property type="entry name" value="Dup_hybrid_motif"/>
</dbReference>
<dbReference type="EC" id="3.4.-.-" evidence="3"/>
<dbReference type="EMBL" id="CP150496">
    <property type="protein sequence ID" value="WYW55969.1"/>
    <property type="molecule type" value="Genomic_DNA"/>
</dbReference>
<proteinExistence type="predicted"/>
<dbReference type="SUPFAM" id="SSF51261">
    <property type="entry name" value="Duplicated hybrid motif"/>
    <property type="match status" value="2"/>
</dbReference>
<dbReference type="CDD" id="cd12797">
    <property type="entry name" value="M23_peptidase"/>
    <property type="match status" value="1"/>
</dbReference>